<feature type="domain" description="Penicillin-binding protein transpeptidase" evidence="1">
    <location>
        <begin position="158"/>
        <end position="476"/>
    </location>
</feature>
<dbReference type="RefSeq" id="WP_285629070.1">
    <property type="nucleotide sequence ID" value="NZ_BSTJ01000009.1"/>
</dbReference>
<dbReference type="Gene3D" id="3.90.1310.10">
    <property type="entry name" value="Penicillin-binding protein 2a (Domain 2)"/>
    <property type="match status" value="1"/>
</dbReference>
<accession>A0A9W6VN28</accession>
<dbReference type="InterPro" id="IPR050515">
    <property type="entry name" value="Beta-lactam/transpept"/>
</dbReference>
<comment type="caution">
    <text evidence="3">The sequence shown here is derived from an EMBL/GenBank/DDBJ whole genome shotgun (WGS) entry which is preliminary data.</text>
</comment>
<dbReference type="InterPro" id="IPR054120">
    <property type="entry name" value="PBPA_dimer"/>
</dbReference>
<dbReference type="GO" id="GO:0071972">
    <property type="term" value="F:peptidoglycan L,D-transpeptidase activity"/>
    <property type="evidence" value="ECO:0007669"/>
    <property type="project" value="TreeGrafter"/>
</dbReference>
<proteinExistence type="predicted"/>
<dbReference type="EMBL" id="BSTJ01000009">
    <property type="protein sequence ID" value="GLY78323.1"/>
    <property type="molecule type" value="Genomic_DNA"/>
</dbReference>
<dbReference type="SUPFAM" id="SSF56519">
    <property type="entry name" value="Penicillin binding protein dimerisation domain"/>
    <property type="match status" value="1"/>
</dbReference>
<dbReference type="InterPro" id="IPR001460">
    <property type="entry name" value="PCN-bd_Tpept"/>
</dbReference>
<dbReference type="PANTHER" id="PTHR30627">
    <property type="entry name" value="PEPTIDOGLYCAN D,D-TRANSPEPTIDASE"/>
    <property type="match status" value="1"/>
</dbReference>
<dbReference type="GO" id="GO:0008658">
    <property type="term" value="F:penicillin binding"/>
    <property type="evidence" value="ECO:0007669"/>
    <property type="project" value="InterPro"/>
</dbReference>
<dbReference type="Gene3D" id="3.40.710.10">
    <property type="entry name" value="DD-peptidase/beta-lactamase superfamily"/>
    <property type="match status" value="1"/>
</dbReference>
<gene>
    <name evidence="3" type="primary">pbp</name>
    <name evidence="3" type="ORF">Airi01_065900</name>
</gene>
<dbReference type="GO" id="GO:0071555">
    <property type="term" value="P:cell wall organization"/>
    <property type="evidence" value="ECO:0007669"/>
    <property type="project" value="TreeGrafter"/>
</dbReference>
<dbReference type="GO" id="GO:0005886">
    <property type="term" value="C:plasma membrane"/>
    <property type="evidence" value="ECO:0007669"/>
    <property type="project" value="TreeGrafter"/>
</dbReference>
<name>A0A9W6VN28_9ACTN</name>
<evidence type="ECO:0000313" key="4">
    <source>
        <dbReference type="Proteomes" id="UP001165135"/>
    </source>
</evidence>
<evidence type="ECO:0000259" key="2">
    <source>
        <dbReference type="Pfam" id="PF21922"/>
    </source>
</evidence>
<evidence type="ECO:0000259" key="1">
    <source>
        <dbReference type="Pfam" id="PF00905"/>
    </source>
</evidence>
<evidence type="ECO:0000313" key="3">
    <source>
        <dbReference type="EMBL" id="GLY78323.1"/>
    </source>
</evidence>
<dbReference type="InterPro" id="IPR012338">
    <property type="entry name" value="Beta-lactam/transpept-like"/>
</dbReference>
<dbReference type="Proteomes" id="UP001165135">
    <property type="component" value="Unassembled WGS sequence"/>
</dbReference>
<sequence>MNKPLRRVAIAALTLLVILMINVNYIQGSQADKLKTDPLNARQFTAQWQHNRGPITAGGVTLASSKKINKKEYQRLYKQGELYSPITGFLSPFNRTGLEGGYNGLLDGTDKRLTVRNWFDMLVGKKAAGATVQTSINPKAQQAAYDGIRQATLSGRRGAAVAVDVKTGAILAMASFPSYDTNDLATHDSAKAAKASTRLQGQKGNPMLNKAMNEVFPPGSSFKIIDSATALESGGMTKDSPFDASELRLPESGTTLHNSDGDEAKCNGSPPLIQSFAASCNSTFGRLAGTLGQSKLLEQAQKFGFNKPFQVEPDMSSASANYPAKKIGGDDLARSGIGQGDVTATPLQMAMVAQAIANNGKEMKPYLVKRVTAPDQSELATAQEQVLGQPISANTASQLQEMMRQVVLTGTASSVVGGQDIAGKTGTAETGNGYYDDWFVGFAPQHNPKVAFAVVTEGSEQSSGAQNSAPTALRIVQAVL</sequence>
<feature type="domain" description="Penicillin binding protein A dimerisation" evidence="2">
    <location>
        <begin position="52"/>
        <end position="132"/>
    </location>
</feature>
<dbReference type="AlphaFoldDB" id="A0A9W6VN28"/>
<dbReference type="SUPFAM" id="SSF56601">
    <property type="entry name" value="beta-lactamase/transpeptidase-like"/>
    <property type="match status" value="1"/>
</dbReference>
<dbReference type="PANTHER" id="PTHR30627:SF24">
    <property type="entry name" value="PENICILLIN-BINDING PROTEIN 4B"/>
    <property type="match status" value="1"/>
</dbReference>
<dbReference type="InterPro" id="IPR036138">
    <property type="entry name" value="PBP_dimer_sf"/>
</dbReference>
<protein>
    <submittedName>
        <fullName evidence="3">Penicillin-binding protein</fullName>
    </submittedName>
</protein>
<organism evidence="3 4">
    <name type="scientific">Actinoallomurus iriomotensis</name>
    <dbReference type="NCBI Taxonomy" id="478107"/>
    <lineage>
        <taxon>Bacteria</taxon>
        <taxon>Bacillati</taxon>
        <taxon>Actinomycetota</taxon>
        <taxon>Actinomycetes</taxon>
        <taxon>Streptosporangiales</taxon>
        <taxon>Thermomonosporaceae</taxon>
        <taxon>Actinoallomurus</taxon>
    </lineage>
</organism>
<dbReference type="Pfam" id="PF21922">
    <property type="entry name" value="PBP_dimer_2"/>
    <property type="match status" value="1"/>
</dbReference>
<reference evidence="3" key="1">
    <citation type="submission" date="2023-03" db="EMBL/GenBank/DDBJ databases">
        <title>Actinoallomurus iriomotensis NBRC 103681.</title>
        <authorList>
            <person name="Ichikawa N."/>
            <person name="Sato H."/>
            <person name="Tonouchi N."/>
        </authorList>
    </citation>
    <scope>NUCLEOTIDE SEQUENCE</scope>
    <source>
        <strain evidence="3">NBRC 103681</strain>
    </source>
</reference>
<dbReference type="Pfam" id="PF00905">
    <property type="entry name" value="Transpeptidase"/>
    <property type="match status" value="1"/>
</dbReference>